<dbReference type="EMBL" id="JACGCI010000017">
    <property type="protein sequence ID" value="KAF6758784.1"/>
    <property type="molecule type" value="Genomic_DNA"/>
</dbReference>
<feature type="region of interest" description="Disordered" evidence="1">
    <location>
        <begin position="1"/>
        <end position="134"/>
    </location>
</feature>
<dbReference type="Proteomes" id="UP000521943">
    <property type="component" value="Unassembled WGS sequence"/>
</dbReference>
<feature type="region of interest" description="Disordered" evidence="1">
    <location>
        <begin position="192"/>
        <end position="273"/>
    </location>
</feature>
<feature type="compositionally biased region" description="Acidic residues" evidence="1">
    <location>
        <begin position="196"/>
        <end position="210"/>
    </location>
</feature>
<evidence type="ECO:0000256" key="1">
    <source>
        <dbReference type="SAM" id="MobiDB-lite"/>
    </source>
</evidence>
<evidence type="ECO:0000313" key="2">
    <source>
        <dbReference type="EMBL" id="KAF6758784.1"/>
    </source>
</evidence>
<protein>
    <submittedName>
        <fullName evidence="2">Uncharacterized protein</fullName>
    </submittedName>
</protein>
<proteinExistence type="predicted"/>
<comment type="caution">
    <text evidence="2">The sequence shown here is derived from an EMBL/GenBank/DDBJ whole genome shotgun (WGS) entry which is preliminary data.</text>
</comment>
<reference evidence="2 3" key="1">
    <citation type="submission" date="2020-07" db="EMBL/GenBank/DDBJ databases">
        <title>Comparative genomics of pyrophilous fungi reveals a link between fire events and developmental genes.</title>
        <authorList>
            <consortium name="DOE Joint Genome Institute"/>
            <person name="Steindorff A.S."/>
            <person name="Carver A."/>
            <person name="Calhoun S."/>
            <person name="Stillman K."/>
            <person name="Liu H."/>
            <person name="Lipzen A."/>
            <person name="Pangilinan J."/>
            <person name="Labutti K."/>
            <person name="Bruns T.D."/>
            <person name="Grigoriev I.V."/>
        </authorList>
    </citation>
    <scope>NUCLEOTIDE SEQUENCE [LARGE SCALE GENOMIC DNA]</scope>
    <source>
        <strain evidence="2 3">CBS 144469</strain>
    </source>
</reference>
<name>A0A8H6I538_9AGAR</name>
<organism evidence="2 3">
    <name type="scientific">Ephemerocybe angulata</name>
    <dbReference type="NCBI Taxonomy" id="980116"/>
    <lineage>
        <taxon>Eukaryota</taxon>
        <taxon>Fungi</taxon>
        <taxon>Dikarya</taxon>
        <taxon>Basidiomycota</taxon>
        <taxon>Agaricomycotina</taxon>
        <taxon>Agaricomycetes</taxon>
        <taxon>Agaricomycetidae</taxon>
        <taxon>Agaricales</taxon>
        <taxon>Agaricineae</taxon>
        <taxon>Psathyrellaceae</taxon>
        <taxon>Ephemerocybe</taxon>
    </lineage>
</organism>
<sequence>MNLGDHNSLAQESTIRRVNAHPEDACKQEDDKEKGTLTARAKSKHRLCNPATRSQQAPPTTIMSQSTTQKHSSQATSAPTVSSQKQASQATSSPVSSSTKAAKKSKKRGRIEEAKRSWDDYWRSQERKRARTEAGLEEGLFIATDKSGKSWITARDVPMTQKPKRLSDEFSKFLPPDAEGMDMLQYLGQLDHEAAMEDLEGDTSGEEESDTSGGDTLADTEVNAAGSDADDHEDLARSDAGDRVGVDLNCGNPGDSTGDDDASDGHAEPVDAE</sequence>
<gene>
    <name evidence="2" type="ORF">DFP72DRAFT_844610</name>
</gene>
<feature type="compositionally biased region" description="Basic and acidic residues" evidence="1">
    <location>
        <begin position="263"/>
        <end position="273"/>
    </location>
</feature>
<feature type="compositionally biased region" description="Basic and acidic residues" evidence="1">
    <location>
        <begin position="20"/>
        <end position="35"/>
    </location>
</feature>
<feature type="compositionally biased region" description="Basic and acidic residues" evidence="1">
    <location>
        <begin position="110"/>
        <end position="134"/>
    </location>
</feature>
<dbReference type="AlphaFoldDB" id="A0A8H6I538"/>
<feature type="compositionally biased region" description="Basic and acidic residues" evidence="1">
    <location>
        <begin position="234"/>
        <end position="245"/>
    </location>
</feature>
<feature type="compositionally biased region" description="Polar residues" evidence="1">
    <location>
        <begin position="51"/>
        <end position="81"/>
    </location>
</feature>
<feature type="compositionally biased region" description="Low complexity" evidence="1">
    <location>
        <begin position="82"/>
        <end position="100"/>
    </location>
</feature>
<accession>A0A8H6I538</accession>
<keyword evidence="3" id="KW-1185">Reference proteome</keyword>
<evidence type="ECO:0000313" key="3">
    <source>
        <dbReference type="Proteomes" id="UP000521943"/>
    </source>
</evidence>